<evidence type="ECO:0008006" key="5">
    <source>
        <dbReference type="Google" id="ProtNLM"/>
    </source>
</evidence>
<evidence type="ECO:0000256" key="1">
    <source>
        <dbReference type="SAM" id="MobiDB-lite"/>
    </source>
</evidence>
<proteinExistence type="predicted"/>
<dbReference type="Proteomes" id="UP001189429">
    <property type="component" value="Unassembled WGS sequence"/>
</dbReference>
<keyword evidence="2" id="KW-1133">Transmembrane helix</keyword>
<accession>A0ABN9SX66</accession>
<comment type="caution">
    <text evidence="3">The sequence shown here is derived from an EMBL/GenBank/DDBJ whole genome shotgun (WGS) entry which is preliminary data.</text>
</comment>
<protein>
    <recommendedName>
        <fullName evidence="5">Dolichol-phosphate mannosyltransferase subunit 3</fullName>
    </recommendedName>
</protein>
<name>A0ABN9SX66_9DINO</name>
<evidence type="ECO:0000313" key="3">
    <source>
        <dbReference type="EMBL" id="CAK0837146.1"/>
    </source>
</evidence>
<keyword evidence="2" id="KW-0812">Transmembrane</keyword>
<reference evidence="3" key="1">
    <citation type="submission" date="2023-10" db="EMBL/GenBank/DDBJ databases">
        <authorList>
            <person name="Chen Y."/>
            <person name="Shah S."/>
            <person name="Dougan E. K."/>
            <person name="Thang M."/>
            <person name="Chan C."/>
        </authorList>
    </citation>
    <scope>NUCLEOTIDE SEQUENCE [LARGE SCALE GENOMIC DNA]</scope>
</reference>
<keyword evidence="4" id="KW-1185">Reference proteome</keyword>
<feature type="region of interest" description="Disordered" evidence="1">
    <location>
        <begin position="134"/>
        <end position="154"/>
    </location>
</feature>
<gene>
    <name evidence="3" type="ORF">PCOR1329_LOCUS33419</name>
</gene>
<evidence type="ECO:0000313" key="4">
    <source>
        <dbReference type="Proteomes" id="UP001189429"/>
    </source>
</evidence>
<keyword evidence="2" id="KW-0472">Membrane</keyword>
<feature type="transmembrane region" description="Helical" evidence="2">
    <location>
        <begin position="94"/>
        <end position="115"/>
    </location>
</feature>
<evidence type="ECO:0000256" key="2">
    <source>
        <dbReference type="SAM" id="Phobius"/>
    </source>
</evidence>
<sequence>MAHGYATILESGYKDYNVERIYDTIVTTMHEKYLGRKFTLQDKHACEVDGRIAAAGPGAPSAMRSTVLGQLVRWLALALSIVPARANIFSDILWSNWLPVVLFGAFAAYCVYGVLSRTPEQIAANERLIKHLQEDMNAPDEDEDAPPPGDKKAD</sequence>
<organism evidence="3 4">
    <name type="scientific">Prorocentrum cordatum</name>
    <dbReference type="NCBI Taxonomy" id="2364126"/>
    <lineage>
        <taxon>Eukaryota</taxon>
        <taxon>Sar</taxon>
        <taxon>Alveolata</taxon>
        <taxon>Dinophyceae</taxon>
        <taxon>Prorocentrales</taxon>
        <taxon>Prorocentraceae</taxon>
        <taxon>Prorocentrum</taxon>
    </lineage>
</organism>
<dbReference type="EMBL" id="CAUYUJ010014047">
    <property type="protein sequence ID" value="CAK0837146.1"/>
    <property type="molecule type" value="Genomic_DNA"/>
</dbReference>
<feature type="transmembrane region" description="Helical" evidence="2">
    <location>
        <begin position="71"/>
        <end position="88"/>
    </location>
</feature>